<name>A0ABQ5JC46_9ASTR</name>
<dbReference type="Gene3D" id="3.30.420.10">
    <property type="entry name" value="Ribonuclease H-like superfamily/Ribonuclease H"/>
    <property type="match status" value="1"/>
</dbReference>
<keyword evidence="1" id="KW-0548">Nucleotidyltransferase</keyword>
<protein>
    <submittedName>
        <fullName evidence="1">Reverse transcriptase domain-containing protein</fullName>
    </submittedName>
</protein>
<dbReference type="PANTHER" id="PTHR37984">
    <property type="entry name" value="PROTEIN CBG26694"/>
    <property type="match status" value="1"/>
</dbReference>
<dbReference type="SUPFAM" id="SSF53098">
    <property type="entry name" value="Ribonuclease H-like"/>
    <property type="match status" value="1"/>
</dbReference>
<keyword evidence="2" id="KW-1185">Reference proteome</keyword>
<dbReference type="InterPro" id="IPR050951">
    <property type="entry name" value="Retrovirus_Pol_polyprotein"/>
</dbReference>
<dbReference type="PANTHER" id="PTHR37984:SF5">
    <property type="entry name" value="PROTEIN NYNRIN-LIKE"/>
    <property type="match status" value="1"/>
</dbReference>
<keyword evidence="1" id="KW-0808">Transferase</keyword>
<dbReference type="Gene3D" id="3.30.70.270">
    <property type="match status" value="1"/>
</dbReference>
<dbReference type="InterPro" id="IPR043128">
    <property type="entry name" value="Rev_trsase/Diguanyl_cyclase"/>
</dbReference>
<evidence type="ECO:0000313" key="1">
    <source>
        <dbReference type="EMBL" id="GJU09063.1"/>
    </source>
</evidence>
<keyword evidence="1" id="KW-0695">RNA-directed DNA polymerase</keyword>
<accession>A0ABQ5JC46</accession>
<reference evidence="1" key="1">
    <citation type="journal article" date="2022" name="Int. J. Mol. Sci.">
        <title>Draft Genome of Tanacetum Coccineum: Genomic Comparison of Closely Related Tanacetum-Family Plants.</title>
        <authorList>
            <person name="Yamashiro T."/>
            <person name="Shiraishi A."/>
            <person name="Nakayama K."/>
            <person name="Satake H."/>
        </authorList>
    </citation>
    <scope>NUCLEOTIDE SEQUENCE</scope>
</reference>
<dbReference type="SUPFAM" id="SSF56672">
    <property type="entry name" value="DNA/RNA polymerases"/>
    <property type="match status" value="2"/>
</dbReference>
<dbReference type="Proteomes" id="UP001151760">
    <property type="component" value="Unassembled WGS sequence"/>
</dbReference>
<dbReference type="InterPro" id="IPR012337">
    <property type="entry name" value="RNaseH-like_sf"/>
</dbReference>
<reference evidence="1" key="2">
    <citation type="submission" date="2022-01" db="EMBL/GenBank/DDBJ databases">
        <authorList>
            <person name="Yamashiro T."/>
            <person name="Shiraishi A."/>
            <person name="Satake H."/>
            <person name="Nakayama K."/>
        </authorList>
    </citation>
    <scope>NUCLEOTIDE SEQUENCE</scope>
</reference>
<dbReference type="InterPro" id="IPR043502">
    <property type="entry name" value="DNA/RNA_pol_sf"/>
</dbReference>
<proteinExistence type="predicted"/>
<evidence type="ECO:0000313" key="2">
    <source>
        <dbReference type="Proteomes" id="UP001151760"/>
    </source>
</evidence>
<dbReference type="GO" id="GO:0003964">
    <property type="term" value="F:RNA-directed DNA polymerase activity"/>
    <property type="evidence" value="ECO:0007669"/>
    <property type="project" value="UniProtKB-KW"/>
</dbReference>
<comment type="caution">
    <text evidence="1">The sequence shown here is derived from an EMBL/GenBank/DDBJ whole genome shotgun (WGS) entry which is preliminary data.</text>
</comment>
<organism evidence="1 2">
    <name type="scientific">Tanacetum coccineum</name>
    <dbReference type="NCBI Taxonomy" id="301880"/>
    <lineage>
        <taxon>Eukaryota</taxon>
        <taxon>Viridiplantae</taxon>
        <taxon>Streptophyta</taxon>
        <taxon>Embryophyta</taxon>
        <taxon>Tracheophyta</taxon>
        <taxon>Spermatophyta</taxon>
        <taxon>Magnoliopsida</taxon>
        <taxon>eudicotyledons</taxon>
        <taxon>Gunneridae</taxon>
        <taxon>Pentapetalae</taxon>
        <taxon>asterids</taxon>
        <taxon>campanulids</taxon>
        <taxon>Asterales</taxon>
        <taxon>Asteraceae</taxon>
        <taxon>Asteroideae</taxon>
        <taxon>Anthemideae</taxon>
        <taxon>Anthemidinae</taxon>
        <taxon>Tanacetum</taxon>
    </lineage>
</organism>
<dbReference type="InterPro" id="IPR036397">
    <property type="entry name" value="RNaseH_sf"/>
</dbReference>
<gene>
    <name evidence="1" type="ORF">Tco_1125493</name>
</gene>
<sequence length="533" mass="60988">MAQRTAGCYSPGRVLTVANYLTAESVDDTTLTRALVLVTTVEGQDIRSNTAEPHLVPRAKEDLEAKEDSEVMSLVSDVAKKDITRTSVRTMEVKAMETKFEATNQIFNQSEQIKENHIGNTKHKPILKEDTSNGRCYRPFFDVIVGMEWMAEHHAEVVCYEKYIRVPYGNDMLIVQGKRSGVKNKSRLEVISSIRTQKYINQGCQVFLIQMMRKEETEIPERAAPVACAPYRLAPAVMKELAEQLKELFDKGFIRPSSSPWGAPILFVKKKDGSFRMVSILLEIDFKVSVIISLGLEKKIFPELLSEHDTKHYETQGTPENYSRDVEERRTVLPNFPSVKFDSLRSKFLGHVIDSSGIHVDPAKIEAVKNWASPTTPLEIRQFLGLAGYYRRFIDWGEEQEEAFQLLKQNLLPNGQSERTIQTLEDMLRAYVIDFGNGWDRHLPLVEFSYNNSYHTSIKAAPFEALYGRKCRSPVCWAEVGEAQLTGPEIIHETTEKIFKVRDRMQAARDRKKSYADKRRRPLSLKLDIRVML</sequence>
<dbReference type="Gene3D" id="3.10.10.10">
    <property type="entry name" value="HIV Type 1 Reverse Transcriptase, subunit A, domain 1"/>
    <property type="match status" value="1"/>
</dbReference>
<dbReference type="EMBL" id="BQNB010021693">
    <property type="protein sequence ID" value="GJU09063.1"/>
    <property type="molecule type" value="Genomic_DNA"/>
</dbReference>